<dbReference type="EMBL" id="JBBMFS010000012">
    <property type="protein sequence ID" value="MEQ2555807.1"/>
    <property type="molecule type" value="Genomic_DNA"/>
</dbReference>
<evidence type="ECO:0000313" key="2">
    <source>
        <dbReference type="EMBL" id="MEQ2555807.1"/>
    </source>
</evidence>
<keyword evidence="1" id="KW-0732">Signal</keyword>
<sequence>MRKKLIGLVFTVCLMCSACTAKNQSEQPQSSDLNQAKQLEIQTVQETENDSQSYWGTVAHNFAKGEGGYYYMDNGDSYLMFFDEETQESYPLCALPNCQHNTTDCNAYVGTQKGTGYLMQTVYYYKDSLYLLNSEGFLVRFSPDGAQREKIVQVYQYGQGDTGTNLVFHNDYVYVYNMNQHLGMEEEYAETITRYSLDGKEQAVVAQYTGASCAIMQAKCYGNQLFFIISDVQKQNVNDKVVLNQAYKGLYVYRTDTMEAGRVLEQEVTGYCIDENTNKLFYFVKEKGLYSYDINTKEQKLLIEADEKNQMPEISFDGQYIYMDNSAWASISKRMGKEVEKQCFVIDTNGNMIQQISGEKTQRIYFGDGNYLFAQTVIQKISGGNSEYSYINKSLPGEWEWKAME</sequence>
<evidence type="ECO:0000313" key="3">
    <source>
        <dbReference type="Proteomes" id="UP001546774"/>
    </source>
</evidence>
<comment type="caution">
    <text evidence="2">The sequence shown here is derived from an EMBL/GenBank/DDBJ whole genome shotgun (WGS) entry which is preliminary data.</text>
</comment>
<reference evidence="2" key="1">
    <citation type="submission" date="2024-03" db="EMBL/GenBank/DDBJ databases">
        <title>Human intestinal bacterial collection.</title>
        <authorList>
            <person name="Pauvert C."/>
            <person name="Hitch T.C.A."/>
            <person name="Clavel T."/>
        </authorList>
    </citation>
    <scope>NUCLEOTIDE SEQUENCE [LARGE SCALE GENOMIC DNA]</scope>
    <source>
        <strain evidence="2">CLA-AA-H89B</strain>
    </source>
</reference>
<feature type="chain" id="PRO_5046317855" description="DUF5050 domain-containing protein" evidence="1">
    <location>
        <begin position="22"/>
        <end position="405"/>
    </location>
</feature>
<proteinExistence type="predicted"/>
<protein>
    <recommendedName>
        <fullName evidence="4">DUF5050 domain-containing protein</fullName>
    </recommendedName>
</protein>
<feature type="signal peptide" evidence="1">
    <location>
        <begin position="1"/>
        <end position="21"/>
    </location>
</feature>
<name>A0ABV1H7X5_9FIRM</name>
<keyword evidence="3" id="KW-1185">Reference proteome</keyword>
<accession>A0ABV1H7X5</accession>
<organism evidence="2 3">
    <name type="scientific">Lachnospira intestinalis</name>
    <dbReference type="NCBI Taxonomy" id="3133158"/>
    <lineage>
        <taxon>Bacteria</taxon>
        <taxon>Bacillati</taxon>
        <taxon>Bacillota</taxon>
        <taxon>Clostridia</taxon>
        <taxon>Lachnospirales</taxon>
        <taxon>Lachnospiraceae</taxon>
        <taxon>Lachnospira</taxon>
    </lineage>
</organism>
<dbReference type="SUPFAM" id="SSF63829">
    <property type="entry name" value="Calcium-dependent phosphotriesterase"/>
    <property type="match status" value="1"/>
</dbReference>
<evidence type="ECO:0008006" key="4">
    <source>
        <dbReference type="Google" id="ProtNLM"/>
    </source>
</evidence>
<dbReference type="Proteomes" id="UP001546774">
    <property type="component" value="Unassembled WGS sequence"/>
</dbReference>
<gene>
    <name evidence="2" type="ORF">WMO37_12475</name>
</gene>
<evidence type="ECO:0000256" key="1">
    <source>
        <dbReference type="SAM" id="SignalP"/>
    </source>
</evidence>